<evidence type="ECO:0000256" key="5">
    <source>
        <dbReference type="ARBA" id="ARBA00023136"/>
    </source>
</evidence>
<dbReference type="PANTHER" id="PTHR34584:SF1">
    <property type="entry name" value="NA(+)_H(+) ANTIPORTER SUBUNIT E1"/>
    <property type="match status" value="1"/>
</dbReference>
<dbReference type="Pfam" id="PF01899">
    <property type="entry name" value="MNHE"/>
    <property type="match status" value="1"/>
</dbReference>
<feature type="transmembrane region" description="Helical" evidence="6">
    <location>
        <begin position="29"/>
        <end position="47"/>
    </location>
</feature>
<comment type="subcellular location">
    <subcellularLocation>
        <location evidence="1">Cell membrane</location>
        <topology evidence="1">Multi-pass membrane protein</topology>
    </subcellularLocation>
</comment>
<proteinExistence type="predicted"/>
<keyword evidence="2" id="KW-1003">Cell membrane</keyword>
<dbReference type="PANTHER" id="PTHR34584">
    <property type="entry name" value="NA(+)/H(+) ANTIPORTER SUBUNIT E1"/>
    <property type="match status" value="1"/>
</dbReference>
<keyword evidence="4 6" id="KW-1133">Transmembrane helix</keyword>
<keyword evidence="5 6" id="KW-0472">Membrane</keyword>
<dbReference type="InterPro" id="IPR002758">
    <property type="entry name" value="Cation_antiport_E"/>
</dbReference>
<dbReference type="PIRSF" id="PIRSF019239">
    <property type="entry name" value="MrpE"/>
    <property type="match status" value="1"/>
</dbReference>
<sequence length="164" mass="18280">MRRILVVALSIALVYLVYTGSLSVSEALISLVIGFAAASLIGGDLVVDESKLSLKRFIEAVKYAFKYFTIIEYQAHYQVVKAILSRNPGLKPAIVEVPYDVNSEIAIVTIANSITNTPGTVVVDVDEEKKRFYVHWIFAEAFEGEEARKGVSAEFEEWAKRIFD</sequence>
<dbReference type="GO" id="GO:0005886">
    <property type="term" value="C:plasma membrane"/>
    <property type="evidence" value="ECO:0007669"/>
    <property type="project" value="UniProtKB-SubCell"/>
</dbReference>
<evidence type="ECO:0000256" key="2">
    <source>
        <dbReference type="ARBA" id="ARBA00022475"/>
    </source>
</evidence>
<gene>
    <name evidence="7" type="ORF">ENM60_02155</name>
</gene>
<keyword evidence="3 6" id="KW-0812">Transmembrane</keyword>
<evidence type="ECO:0000313" key="7">
    <source>
        <dbReference type="EMBL" id="HHP67582.1"/>
    </source>
</evidence>
<comment type="caution">
    <text evidence="7">The sequence shown here is derived from an EMBL/GenBank/DDBJ whole genome shotgun (WGS) entry which is preliminary data.</text>
</comment>
<protein>
    <submittedName>
        <fullName evidence="7">Cation:proton antiporter</fullName>
    </submittedName>
</protein>
<name>A0A7J3XXZ3_9CREN</name>
<dbReference type="GO" id="GO:0008324">
    <property type="term" value="F:monoatomic cation transmembrane transporter activity"/>
    <property type="evidence" value="ECO:0007669"/>
    <property type="project" value="InterPro"/>
</dbReference>
<reference evidence="7" key="1">
    <citation type="journal article" date="2020" name="mSystems">
        <title>Genome- and Community-Level Interaction Insights into Carbon Utilization and Element Cycling Functions of Hydrothermarchaeota in Hydrothermal Sediment.</title>
        <authorList>
            <person name="Zhou Z."/>
            <person name="Liu Y."/>
            <person name="Xu W."/>
            <person name="Pan J."/>
            <person name="Luo Z.H."/>
            <person name="Li M."/>
        </authorList>
    </citation>
    <scope>NUCLEOTIDE SEQUENCE [LARGE SCALE GENOMIC DNA]</scope>
    <source>
        <strain evidence="7">SpSt-110</strain>
    </source>
</reference>
<organism evidence="7">
    <name type="scientific">Thermogladius calderae</name>
    <dbReference type="NCBI Taxonomy" id="1200300"/>
    <lineage>
        <taxon>Archaea</taxon>
        <taxon>Thermoproteota</taxon>
        <taxon>Thermoprotei</taxon>
        <taxon>Desulfurococcales</taxon>
        <taxon>Desulfurococcaceae</taxon>
        <taxon>Thermogladius</taxon>
    </lineage>
</organism>
<dbReference type="EMBL" id="DRYK01000029">
    <property type="protein sequence ID" value="HHP67582.1"/>
    <property type="molecule type" value="Genomic_DNA"/>
</dbReference>
<evidence type="ECO:0000256" key="6">
    <source>
        <dbReference type="SAM" id="Phobius"/>
    </source>
</evidence>
<evidence type="ECO:0000256" key="4">
    <source>
        <dbReference type="ARBA" id="ARBA00022989"/>
    </source>
</evidence>
<accession>A0A7J3XXZ3</accession>
<evidence type="ECO:0000256" key="1">
    <source>
        <dbReference type="ARBA" id="ARBA00004651"/>
    </source>
</evidence>
<evidence type="ECO:0000256" key="3">
    <source>
        <dbReference type="ARBA" id="ARBA00022692"/>
    </source>
</evidence>
<dbReference type="AlphaFoldDB" id="A0A7J3XXZ3"/>